<dbReference type="AlphaFoldDB" id="A0A7I7X0M7"/>
<evidence type="ECO:0000313" key="2">
    <source>
        <dbReference type="Proteomes" id="UP000467260"/>
    </source>
</evidence>
<dbReference type="RefSeq" id="WP_085133665.1">
    <property type="nucleotide sequence ID" value="NZ_AP022609.1"/>
</dbReference>
<gene>
    <name evidence="1" type="ORF">MHIB_12480</name>
</gene>
<organism evidence="1 2">
    <name type="scientific">Mycolicibacter hiberniae</name>
    <dbReference type="NCBI Taxonomy" id="29314"/>
    <lineage>
        <taxon>Bacteria</taxon>
        <taxon>Bacillati</taxon>
        <taxon>Actinomycetota</taxon>
        <taxon>Actinomycetes</taxon>
        <taxon>Mycobacteriales</taxon>
        <taxon>Mycobacteriaceae</taxon>
        <taxon>Mycolicibacter</taxon>
    </lineage>
</organism>
<evidence type="ECO:0000313" key="1">
    <source>
        <dbReference type="EMBL" id="BBZ22830.1"/>
    </source>
</evidence>
<name>A0A7I7X0M7_9MYCO</name>
<proteinExistence type="predicted"/>
<reference evidence="1 2" key="1">
    <citation type="journal article" date="2019" name="Emerg. Microbes Infect.">
        <title>Comprehensive subspecies identification of 175 nontuberculous mycobacteria species based on 7547 genomic profiles.</title>
        <authorList>
            <person name="Matsumoto Y."/>
            <person name="Kinjo T."/>
            <person name="Motooka D."/>
            <person name="Nabeya D."/>
            <person name="Jung N."/>
            <person name="Uechi K."/>
            <person name="Horii T."/>
            <person name="Iida T."/>
            <person name="Fujita J."/>
            <person name="Nakamura S."/>
        </authorList>
    </citation>
    <scope>NUCLEOTIDE SEQUENCE [LARGE SCALE GENOMIC DNA]</scope>
    <source>
        <strain evidence="1 2">JCM 13571</strain>
    </source>
</reference>
<protein>
    <submittedName>
        <fullName evidence="1">Uncharacterized protein</fullName>
    </submittedName>
</protein>
<accession>A0A7I7X0M7</accession>
<dbReference type="Proteomes" id="UP000467260">
    <property type="component" value="Chromosome"/>
</dbReference>
<sequence>MSEFELSKDPIFAEIKATTYPPDAVVSQQLREFLVELDKHPNDTQRSLGLMASMAPMAAWAITELEKQLIALRREVRGV</sequence>
<dbReference type="EMBL" id="AP022609">
    <property type="protein sequence ID" value="BBZ22830.1"/>
    <property type="molecule type" value="Genomic_DNA"/>
</dbReference>
<keyword evidence="2" id="KW-1185">Reference proteome</keyword>
<dbReference type="KEGG" id="mhib:MHIB_12480"/>